<dbReference type="GO" id="GO:0051897">
    <property type="term" value="P:positive regulation of phosphatidylinositol 3-kinase/protein kinase B signal transduction"/>
    <property type="evidence" value="ECO:0007669"/>
    <property type="project" value="UniProtKB-ARBA"/>
</dbReference>
<dbReference type="AlphaFoldDB" id="K8EFL7"/>
<dbReference type="GO" id="GO:0005737">
    <property type="term" value="C:cytoplasm"/>
    <property type="evidence" value="ECO:0007669"/>
    <property type="project" value="UniProtKB-SubCell"/>
</dbReference>
<accession>K8EFL7</accession>
<dbReference type="PROSITE" id="PS50294">
    <property type="entry name" value="WD_REPEATS_REGION"/>
    <property type="match status" value="3"/>
</dbReference>
<dbReference type="Pfam" id="PF00400">
    <property type="entry name" value="WD40"/>
    <property type="match status" value="6"/>
</dbReference>
<dbReference type="Proteomes" id="UP000198341">
    <property type="component" value="Chromosome 5"/>
</dbReference>
<dbReference type="PROSITE" id="PS00678">
    <property type="entry name" value="WD_REPEATS_1"/>
    <property type="match status" value="3"/>
</dbReference>
<dbReference type="eggNOG" id="KOG0315">
    <property type="taxonomic scope" value="Eukaryota"/>
</dbReference>
<keyword evidence="4 7" id="KW-0853">WD repeat</keyword>
<organism evidence="8 9">
    <name type="scientific">Bathycoccus prasinos</name>
    <dbReference type="NCBI Taxonomy" id="41875"/>
    <lineage>
        <taxon>Eukaryota</taxon>
        <taxon>Viridiplantae</taxon>
        <taxon>Chlorophyta</taxon>
        <taxon>Mamiellophyceae</taxon>
        <taxon>Mamiellales</taxon>
        <taxon>Bathycoccaceae</taxon>
        <taxon>Bathycoccus</taxon>
    </lineage>
</organism>
<dbReference type="CDD" id="cd00200">
    <property type="entry name" value="WD40"/>
    <property type="match status" value="1"/>
</dbReference>
<comment type="subcellular location">
    <subcellularLocation>
        <location evidence="1">Cytoplasm</location>
    </subcellularLocation>
</comment>
<protein>
    <recommendedName>
        <fullName evidence="6">Protein LST8 homolog</fullName>
    </recommendedName>
</protein>
<dbReference type="FunFam" id="2.130.10.10:FF:000505">
    <property type="entry name" value="Blast:Protein LST8 homolog"/>
    <property type="match status" value="1"/>
</dbReference>
<evidence type="ECO:0000313" key="8">
    <source>
        <dbReference type="EMBL" id="CCO16816.1"/>
    </source>
</evidence>
<keyword evidence="5" id="KW-0677">Repeat</keyword>
<dbReference type="RefSeq" id="XP_007513258.1">
    <property type="nucleotide sequence ID" value="XM_007513196.1"/>
</dbReference>
<dbReference type="InterPro" id="IPR015943">
    <property type="entry name" value="WD40/YVTN_repeat-like_dom_sf"/>
</dbReference>
<proteinExistence type="inferred from homology"/>
<evidence type="ECO:0000256" key="7">
    <source>
        <dbReference type="PROSITE-ProRule" id="PRU00221"/>
    </source>
</evidence>
<dbReference type="PRINTS" id="PR00320">
    <property type="entry name" value="GPROTEINBRPT"/>
</dbReference>
<sequence length="367" mass="40385">MSRSIPQKFDSIFRTTTTTTKTPRVEDEERVKVERCSVNERCARVFTRISKKMPNPFVVLATAGYDHTIRFWEATRGVCYRTLQHQDSQVNKLEISPDKQILAAAGNPTIKIFEVNASNPSPILTHEGHQGNVTAIGFERDGRWMYSGSDDGTVKLWDARQGSRHTREYESRAAVTTVALHPNGAELLSGDANGNIRVWDLTMNACSCELVPEVGVAVRSVSVASDGSLVVAGNSTGTCYVWRLQKDAKTTAHFEPLHKLRAHPDEYVLKCLISPDVRSLATTSSDKTVKLWNLDGLGLERTLKGHSRWVWDCVFSVDAAYLVTASSDGSARLWDCSSGEAIRVYNGHHKAVVCCALNDSAVDAATG</sequence>
<dbReference type="Gene3D" id="2.130.10.10">
    <property type="entry name" value="YVTN repeat-like/Quinoprotein amine dehydrogenase"/>
    <property type="match status" value="1"/>
</dbReference>
<dbReference type="GeneID" id="19015708"/>
<dbReference type="SMART" id="SM00320">
    <property type="entry name" value="WD40"/>
    <property type="match status" value="7"/>
</dbReference>
<feature type="repeat" description="WD" evidence="7">
    <location>
        <begin position="303"/>
        <end position="344"/>
    </location>
</feature>
<feature type="repeat" description="WD" evidence="7">
    <location>
        <begin position="274"/>
        <end position="295"/>
    </location>
</feature>
<dbReference type="GO" id="GO:0031931">
    <property type="term" value="C:TORC1 complex"/>
    <property type="evidence" value="ECO:0007669"/>
    <property type="project" value="InterPro"/>
</dbReference>
<dbReference type="STRING" id="41875.K8EFL7"/>
<dbReference type="PANTHER" id="PTHR19842">
    <property type="entry name" value="G BETA-LIKE PROTEIN GBL"/>
    <property type="match status" value="1"/>
</dbReference>
<dbReference type="GO" id="GO:0038203">
    <property type="term" value="P:TORC2 signaling"/>
    <property type="evidence" value="ECO:0007669"/>
    <property type="project" value="UniProtKB-ARBA"/>
</dbReference>
<evidence type="ECO:0000256" key="3">
    <source>
        <dbReference type="ARBA" id="ARBA00022490"/>
    </source>
</evidence>
<dbReference type="SUPFAM" id="SSF50978">
    <property type="entry name" value="WD40 repeat-like"/>
    <property type="match status" value="1"/>
</dbReference>
<dbReference type="OrthoDB" id="400at2759"/>
<evidence type="ECO:0000256" key="6">
    <source>
        <dbReference type="ARBA" id="ARBA00074814"/>
    </source>
</evidence>
<feature type="repeat" description="WD" evidence="7">
    <location>
        <begin position="126"/>
        <end position="167"/>
    </location>
</feature>
<keyword evidence="9" id="KW-1185">Reference proteome</keyword>
<dbReference type="InterPro" id="IPR037588">
    <property type="entry name" value="MLST8"/>
</dbReference>
<dbReference type="GO" id="GO:0031932">
    <property type="term" value="C:TORC2 complex"/>
    <property type="evidence" value="ECO:0007669"/>
    <property type="project" value="InterPro"/>
</dbReference>
<dbReference type="KEGG" id="bpg:Bathy05g02050"/>
<dbReference type="InterPro" id="IPR019775">
    <property type="entry name" value="WD40_repeat_CS"/>
</dbReference>
<evidence type="ECO:0000256" key="1">
    <source>
        <dbReference type="ARBA" id="ARBA00004496"/>
    </source>
</evidence>
<comment type="similarity">
    <text evidence="2">Belongs to the WD repeat LST8 family.</text>
</comment>
<dbReference type="InterPro" id="IPR020472">
    <property type="entry name" value="WD40_PAC1"/>
</dbReference>
<evidence type="ECO:0000256" key="4">
    <source>
        <dbReference type="ARBA" id="ARBA00022574"/>
    </source>
</evidence>
<gene>
    <name evidence="8" type="ORF">Bathy05g02050</name>
</gene>
<keyword evidence="3" id="KW-0963">Cytoplasm</keyword>
<dbReference type="GO" id="GO:0032956">
    <property type="term" value="P:regulation of actin cytoskeleton organization"/>
    <property type="evidence" value="ECO:0007669"/>
    <property type="project" value="TreeGrafter"/>
</dbReference>
<feature type="repeat" description="WD" evidence="7">
    <location>
        <begin position="168"/>
        <end position="201"/>
    </location>
</feature>
<dbReference type="GO" id="GO:0032535">
    <property type="term" value="P:regulation of cellular component size"/>
    <property type="evidence" value="ECO:0007669"/>
    <property type="project" value="UniProtKB-ARBA"/>
</dbReference>
<dbReference type="PROSITE" id="PS50082">
    <property type="entry name" value="WD_REPEATS_2"/>
    <property type="match status" value="4"/>
</dbReference>
<dbReference type="EMBL" id="FO082274">
    <property type="protein sequence ID" value="CCO16816.1"/>
    <property type="molecule type" value="Genomic_DNA"/>
</dbReference>
<evidence type="ECO:0000256" key="2">
    <source>
        <dbReference type="ARBA" id="ARBA00009890"/>
    </source>
</evidence>
<evidence type="ECO:0000313" key="9">
    <source>
        <dbReference type="Proteomes" id="UP000198341"/>
    </source>
</evidence>
<dbReference type="InterPro" id="IPR001680">
    <property type="entry name" value="WD40_rpt"/>
</dbReference>
<dbReference type="InterPro" id="IPR036322">
    <property type="entry name" value="WD40_repeat_dom_sf"/>
</dbReference>
<evidence type="ECO:0000256" key="5">
    <source>
        <dbReference type="ARBA" id="ARBA00022737"/>
    </source>
</evidence>
<reference evidence="8 9" key="1">
    <citation type="submission" date="2011-10" db="EMBL/GenBank/DDBJ databases">
        <authorList>
            <person name="Genoscope - CEA"/>
        </authorList>
    </citation>
    <scope>NUCLEOTIDE SEQUENCE [LARGE SCALE GENOMIC DNA]</scope>
    <source>
        <strain evidence="8 9">RCC 1105</strain>
    </source>
</reference>
<name>K8EFL7_9CHLO</name>
<dbReference type="PANTHER" id="PTHR19842:SF0">
    <property type="entry name" value="TARGET OF RAPAMYCIN COMPLEX SUBUNIT LST8"/>
    <property type="match status" value="1"/>
</dbReference>